<keyword evidence="3 6" id="KW-0812">Transmembrane</keyword>
<evidence type="ECO:0000313" key="9">
    <source>
        <dbReference type="Proteomes" id="UP000665020"/>
    </source>
</evidence>
<evidence type="ECO:0000256" key="6">
    <source>
        <dbReference type="SAM" id="Phobius"/>
    </source>
</evidence>
<reference evidence="8" key="1">
    <citation type="submission" date="2019-12" db="EMBL/GenBank/DDBJ databases">
        <authorList>
            <person name="zhang j."/>
            <person name="sun C.M."/>
        </authorList>
    </citation>
    <scope>NUCLEOTIDE SEQUENCE</scope>
    <source>
        <strain evidence="8">NS-1</strain>
    </source>
</reference>
<accession>A0A8A7KKV2</accession>
<evidence type="ECO:0000259" key="7">
    <source>
        <dbReference type="Pfam" id="PF12698"/>
    </source>
</evidence>
<feature type="transmembrane region" description="Helical" evidence="6">
    <location>
        <begin position="281"/>
        <end position="312"/>
    </location>
</feature>
<keyword evidence="2" id="KW-1003">Cell membrane</keyword>
<feature type="transmembrane region" description="Helical" evidence="6">
    <location>
        <begin position="332"/>
        <end position="350"/>
    </location>
</feature>
<dbReference type="GO" id="GO:0005886">
    <property type="term" value="C:plasma membrane"/>
    <property type="evidence" value="ECO:0007669"/>
    <property type="project" value="UniProtKB-SubCell"/>
</dbReference>
<dbReference type="Pfam" id="PF12698">
    <property type="entry name" value="ABC2_membrane_3"/>
    <property type="match status" value="1"/>
</dbReference>
<dbReference type="KEGG" id="ifn:GM661_12425"/>
<dbReference type="AlphaFoldDB" id="A0A8A7KKV2"/>
<keyword evidence="4 6" id="KW-1133">Transmembrane helix</keyword>
<evidence type="ECO:0000256" key="3">
    <source>
        <dbReference type="ARBA" id="ARBA00022692"/>
    </source>
</evidence>
<evidence type="ECO:0000256" key="1">
    <source>
        <dbReference type="ARBA" id="ARBA00004651"/>
    </source>
</evidence>
<feature type="transmembrane region" description="Helical" evidence="6">
    <location>
        <begin position="211"/>
        <end position="236"/>
    </location>
</feature>
<dbReference type="PANTHER" id="PTHR30294">
    <property type="entry name" value="MEMBRANE COMPONENT OF ABC TRANSPORTER YHHJ-RELATED"/>
    <property type="match status" value="1"/>
</dbReference>
<keyword evidence="9" id="KW-1185">Reference proteome</keyword>
<dbReference type="InterPro" id="IPR051449">
    <property type="entry name" value="ABC-2_transporter_component"/>
</dbReference>
<keyword evidence="5 6" id="KW-0472">Membrane</keyword>
<dbReference type="EMBL" id="CP046640">
    <property type="protein sequence ID" value="QTL98714.1"/>
    <property type="molecule type" value="Genomic_DNA"/>
</dbReference>
<sequence length="355" mass="40188">MYFYYILIKRMRMRMVGIIWSIIKKDFYESIRNKTILIVILLPILASLLFTVIDNQSADKNFNIGISGDKGFEIGHFIEDNLINFIPHSYEQVAAGRRAIEEGSLDALLVINDQESKDYLLYLSGQHGLTYLFIKDSVEEILESYHRVKKPFKFTVRSINNPATRLSFLPIWLTITITMIGVLIISGNFAEEKENKTMEAMMITPASSLGIFLAKGIYGLILSLLTVFLMCILNGVVFVNWIILFVFIITILSSSACFTAIGLLIGIITTSQSSARSIGTLVYFPLLFPTLIYDLTEFTRILAGLFPTYYLFKALERILLYPKNISGLFGDVYILLGLAVIFSILAYFIFKGVKN</sequence>
<protein>
    <submittedName>
        <fullName evidence="8">ABC transporter permease</fullName>
    </submittedName>
</protein>
<dbReference type="GO" id="GO:0140359">
    <property type="term" value="F:ABC-type transporter activity"/>
    <property type="evidence" value="ECO:0007669"/>
    <property type="project" value="InterPro"/>
</dbReference>
<proteinExistence type="predicted"/>
<dbReference type="PANTHER" id="PTHR30294:SF29">
    <property type="entry name" value="MULTIDRUG ABC TRANSPORTER PERMEASE YBHS-RELATED"/>
    <property type="match status" value="1"/>
</dbReference>
<evidence type="ECO:0000313" key="8">
    <source>
        <dbReference type="EMBL" id="QTL98714.1"/>
    </source>
</evidence>
<gene>
    <name evidence="8" type="ORF">GM661_12425</name>
</gene>
<evidence type="ECO:0000256" key="4">
    <source>
        <dbReference type="ARBA" id="ARBA00022989"/>
    </source>
</evidence>
<dbReference type="Proteomes" id="UP000665020">
    <property type="component" value="Chromosome"/>
</dbReference>
<feature type="transmembrane region" description="Helical" evidence="6">
    <location>
        <begin position="242"/>
        <end position="269"/>
    </location>
</feature>
<comment type="subcellular location">
    <subcellularLocation>
        <location evidence="1">Cell membrane</location>
        <topology evidence="1">Multi-pass membrane protein</topology>
    </subcellularLocation>
</comment>
<evidence type="ECO:0000256" key="2">
    <source>
        <dbReference type="ARBA" id="ARBA00022475"/>
    </source>
</evidence>
<feature type="transmembrane region" description="Helical" evidence="6">
    <location>
        <begin position="169"/>
        <end position="190"/>
    </location>
</feature>
<dbReference type="InterPro" id="IPR013525">
    <property type="entry name" value="ABC2_TM"/>
</dbReference>
<feature type="domain" description="ABC-2 type transporter transmembrane" evidence="7">
    <location>
        <begin position="35"/>
        <end position="348"/>
    </location>
</feature>
<evidence type="ECO:0000256" key="5">
    <source>
        <dbReference type="ARBA" id="ARBA00023136"/>
    </source>
</evidence>
<name>A0A8A7KKV2_9FIRM</name>
<organism evidence="8 9">
    <name type="scientific">Iocasia fonsfrigidae</name>
    <dbReference type="NCBI Taxonomy" id="2682810"/>
    <lineage>
        <taxon>Bacteria</taxon>
        <taxon>Bacillati</taxon>
        <taxon>Bacillota</taxon>
        <taxon>Clostridia</taxon>
        <taxon>Halanaerobiales</taxon>
        <taxon>Halanaerobiaceae</taxon>
        <taxon>Iocasia</taxon>
    </lineage>
</organism>